<organism evidence="1 2">
    <name type="scientific">Candidatus Epulonipiscium fishelsonii</name>
    <dbReference type="NCBI Taxonomy" id="77094"/>
    <lineage>
        <taxon>Bacteria</taxon>
        <taxon>Bacillati</taxon>
        <taxon>Bacillota</taxon>
        <taxon>Clostridia</taxon>
        <taxon>Lachnospirales</taxon>
        <taxon>Lachnospiraceae</taxon>
        <taxon>Candidatus Epulonipiscium</taxon>
    </lineage>
</organism>
<name>A0ACC8XJH6_9FIRM</name>
<proteinExistence type="predicted"/>
<protein>
    <submittedName>
        <fullName evidence="1">Uncharacterized protein</fullName>
    </submittedName>
</protein>
<evidence type="ECO:0000313" key="2">
    <source>
        <dbReference type="Proteomes" id="UP000188637"/>
    </source>
</evidence>
<keyword evidence="2" id="KW-1185">Reference proteome</keyword>
<sequence>MKLEVIAVGNEVVFGHTINTNASLISKKMDELGIEPCYHVAVRDRQKDIEQVLEIALNRADIIIFCGGLGPTKDDLTKEAVCKFLNKPLILNEEALKDLKAFFRIRNKNMTENNIKQAMFPSDCFILKNNFGTAPGCLFNLDNNKYIALLPGPPKEVEAMMEILIDDYFLKLKTYVYVTEEINVKGIGESLIEEQNSDLLGIFEDVECATYIAQDYIVIRIKSRGFSKEDAQEKLNYYKFNFSERLKEYIIGYNS</sequence>
<dbReference type="EMBL" id="LJHD01000009">
    <property type="protein sequence ID" value="ONI46502.1"/>
    <property type="molecule type" value="Genomic_DNA"/>
</dbReference>
<accession>A0ACC8XJH6</accession>
<comment type="caution">
    <text evidence="1">The sequence shown here is derived from an EMBL/GenBank/DDBJ whole genome shotgun (WGS) entry which is preliminary data.</text>
</comment>
<gene>
    <name evidence="1" type="ORF">AN640_03325</name>
</gene>
<reference evidence="1" key="1">
    <citation type="submission" date="2016-08" db="EMBL/GenBank/DDBJ databases">
        <authorList>
            <person name="Ngugi D.K."/>
            <person name="Miyake S."/>
            <person name="Stingl U."/>
        </authorList>
    </citation>
    <scope>NUCLEOTIDE SEQUENCE</scope>
    <source>
        <strain evidence="1">SCG-D08WGA-EpuloA1</strain>
    </source>
</reference>
<evidence type="ECO:0000313" key="1">
    <source>
        <dbReference type="EMBL" id="ONI46502.1"/>
    </source>
</evidence>
<dbReference type="Proteomes" id="UP000188637">
    <property type="component" value="Unassembled WGS sequence"/>
</dbReference>